<organism evidence="1 2">
    <name type="scientific">Dioscorea cayennensis subsp. rotundata</name>
    <name type="common">White Guinea yam</name>
    <name type="synonym">Dioscorea rotundata</name>
    <dbReference type="NCBI Taxonomy" id="55577"/>
    <lineage>
        <taxon>Eukaryota</taxon>
        <taxon>Viridiplantae</taxon>
        <taxon>Streptophyta</taxon>
        <taxon>Embryophyta</taxon>
        <taxon>Tracheophyta</taxon>
        <taxon>Spermatophyta</taxon>
        <taxon>Magnoliopsida</taxon>
        <taxon>Liliopsida</taxon>
        <taxon>Dioscoreales</taxon>
        <taxon>Dioscoreaceae</taxon>
        <taxon>Dioscorea</taxon>
    </lineage>
</organism>
<dbReference type="GeneID" id="120254416"/>
<evidence type="ECO:0000313" key="1">
    <source>
        <dbReference type="Proteomes" id="UP001515500"/>
    </source>
</evidence>
<keyword evidence="1" id="KW-1185">Reference proteome</keyword>
<name>A0AB40AU09_DIOCR</name>
<dbReference type="RefSeq" id="XP_039118466.1">
    <property type="nucleotide sequence ID" value="XM_039262532.1"/>
</dbReference>
<reference evidence="2" key="1">
    <citation type="submission" date="2025-08" db="UniProtKB">
        <authorList>
            <consortium name="RefSeq"/>
        </authorList>
    </citation>
    <scope>IDENTIFICATION</scope>
</reference>
<evidence type="ECO:0000313" key="2">
    <source>
        <dbReference type="RefSeq" id="XP_039118466.1"/>
    </source>
</evidence>
<dbReference type="CDD" id="cd06464">
    <property type="entry name" value="ACD_sHsps-like"/>
    <property type="match status" value="1"/>
</dbReference>
<accession>A0AB40AU09</accession>
<protein>
    <submittedName>
        <fullName evidence="2">Uncharacterized protein LOC120254416</fullName>
    </submittedName>
</protein>
<dbReference type="PANTHER" id="PTHR33879">
    <property type="entry name" value="17.6 KDA CLASS II HEAT SHOCK PROTEIN-RELATED"/>
    <property type="match status" value="1"/>
</dbReference>
<gene>
    <name evidence="2" type="primary">LOC120254416</name>
</gene>
<proteinExistence type="predicted"/>
<sequence length="169" mass="18320">MRVHPAPKRRSLPVAAGGGIGGAWRQKKLRRLPHIFSKVLELPLGSDAEVVVQESPTSFRFTASTEEAWDEVRAHAIEIHPGVMKVVVRDVGDDDPLAGEEGLDELELDRWRFRLPPCTRPALATADYVGGVLIVTVPKGGVDLDDRVDDGGLGIGNDDLGIGRLVFVQ</sequence>
<dbReference type="Proteomes" id="UP001515500">
    <property type="component" value="Unplaced"/>
</dbReference>
<dbReference type="AlphaFoldDB" id="A0AB40AU09"/>
<dbReference type="PANTHER" id="PTHR33879:SF3">
    <property type="entry name" value="17.6 KDA CLASS II HEAT SHOCK PROTEIN-RELATED"/>
    <property type="match status" value="1"/>
</dbReference>